<evidence type="ECO:0000313" key="2">
    <source>
        <dbReference type="Proteomes" id="UP000250166"/>
    </source>
</evidence>
<dbReference type="EMBL" id="UAWL01000006">
    <property type="protein sequence ID" value="SQB98345.1"/>
    <property type="molecule type" value="Genomic_DNA"/>
</dbReference>
<accession>A0A2X3BQC5</accession>
<dbReference type="AlphaFoldDB" id="A0A2X3BQC5"/>
<organism evidence="1 2">
    <name type="scientific">Helicobacter fennelliae</name>
    <dbReference type="NCBI Taxonomy" id="215"/>
    <lineage>
        <taxon>Bacteria</taxon>
        <taxon>Pseudomonadati</taxon>
        <taxon>Campylobacterota</taxon>
        <taxon>Epsilonproteobacteria</taxon>
        <taxon>Campylobacterales</taxon>
        <taxon>Helicobacteraceae</taxon>
        <taxon>Helicobacter</taxon>
    </lineage>
</organism>
<dbReference type="Proteomes" id="UP000250166">
    <property type="component" value="Unassembled WGS sequence"/>
</dbReference>
<reference evidence="1 2" key="1">
    <citation type="submission" date="2018-06" db="EMBL/GenBank/DDBJ databases">
        <authorList>
            <consortium name="Pathogen Informatics"/>
            <person name="Doyle S."/>
        </authorList>
    </citation>
    <scope>NUCLEOTIDE SEQUENCE [LARGE SCALE GENOMIC DNA]</scope>
    <source>
        <strain evidence="1 2">NCTC13102</strain>
    </source>
</reference>
<gene>
    <name evidence="1" type="ORF">NCTC13102_00802</name>
</gene>
<name>A0A2X3BQC5_9HELI</name>
<protein>
    <submittedName>
        <fullName evidence="1">Uncharacterized protein</fullName>
    </submittedName>
</protein>
<evidence type="ECO:0000313" key="1">
    <source>
        <dbReference type="EMBL" id="SQB98345.1"/>
    </source>
</evidence>
<proteinExistence type="predicted"/>
<sequence>MSEINNTTKTKETIFAYDNQIIDIQELESKIFCRFAL</sequence>